<evidence type="ECO:0000256" key="1">
    <source>
        <dbReference type="SAM" id="Phobius"/>
    </source>
</evidence>
<proteinExistence type="predicted"/>
<feature type="transmembrane region" description="Helical" evidence="1">
    <location>
        <begin position="21"/>
        <end position="43"/>
    </location>
</feature>
<keyword evidence="1" id="KW-0472">Membrane</keyword>
<dbReference type="Proteomes" id="UP001500620">
    <property type="component" value="Unassembled WGS sequence"/>
</dbReference>
<dbReference type="PANTHER" id="PTHR36832">
    <property type="entry name" value="SLR1174 PROTEIN-RELATED"/>
    <property type="match status" value="1"/>
</dbReference>
<protein>
    <submittedName>
        <fullName evidence="2">ABC-2 family transporter protein</fullName>
    </submittedName>
</protein>
<reference evidence="3" key="1">
    <citation type="journal article" date="2019" name="Int. J. Syst. Evol. Microbiol.">
        <title>The Global Catalogue of Microorganisms (GCM) 10K type strain sequencing project: providing services to taxonomists for standard genome sequencing and annotation.</title>
        <authorList>
            <consortium name="The Broad Institute Genomics Platform"/>
            <consortium name="The Broad Institute Genome Sequencing Center for Infectious Disease"/>
            <person name="Wu L."/>
            <person name="Ma J."/>
        </authorList>
    </citation>
    <scope>NUCLEOTIDE SEQUENCE [LARGE SCALE GENOMIC DNA]</scope>
    <source>
        <strain evidence="3">JCM 17441</strain>
    </source>
</reference>
<evidence type="ECO:0000313" key="2">
    <source>
        <dbReference type="EMBL" id="GAA4249478.1"/>
    </source>
</evidence>
<keyword evidence="3" id="KW-1185">Reference proteome</keyword>
<sequence length="267" mass="28661">MKAYRAYRAHARAAALSALAYRGSFLLALGGTAFQLIALLAVWRVLLGNGDGARIGGFDWPHMRSYLLVAFATGALVGGFVDFRMSHRIRSGLVSLDLVKPVDYQRARLWECIGGVWIEALAIVVVAGLAVLFSGPPQLPAAPEFGLFALSMVALVPLKFVVSYLTTLACFWTENFVGLLWSRQALTGLLSGALVPLAFFPGWLATAAQWSPFAGLTSTPALIFVGQATGRHALLLVAVQLGWLALLWLAARALFGRALRRLTVHGG</sequence>
<evidence type="ECO:0000313" key="3">
    <source>
        <dbReference type="Proteomes" id="UP001500620"/>
    </source>
</evidence>
<gene>
    <name evidence="2" type="ORF">GCM10022255_033790</name>
</gene>
<dbReference type="RefSeq" id="WP_345127805.1">
    <property type="nucleotide sequence ID" value="NZ_BAABAT010000007.1"/>
</dbReference>
<dbReference type="Pfam" id="PF06182">
    <property type="entry name" value="ABC2_membrane_6"/>
    <property type="match status" value="1"/>
</dbReference>
<keyword evidence="1" id="KW-0812">Transmembrane</keyword>
<feature type="transmembrane region" description="Helical" evidence="1">
    <location>
        <begin position="185"/>
        <end position="210"/>
    </location>
</feature>
<feature type="transmembrane region" description="Helical" evidence="1">
    <location>
        <begin position="230"/>
        <end position="251"/>
    </location>
</feature>
<feature type="transmembrane region" description="Helical" evidence="1">
    <location>
        <begin position="109"/>
        <end position="133"/>
    </location>
</feature>
<comment type="caution">
    <text evidence="2">The sequence shown here is derived from an EMBL/GenBank/DDBJ whole genome shotgun (WGS) entry which is preliminary data.</text>
</comment>
<dbReference type="PANTHER" id="PTHR36832:SF2">
    <property type="entry name" value="INTEGRAL MEMBRANE PROTEIN"/>
    <property type="match status" value="1"/>
</dbReference>
<feature type="transmembrane region" description="Helical" evidence="1">
    <location>
        <begin position="145"/>
        <end position="173"/>
    </location>
</feature>
<organism evidence="2 3">
    <name type="scientific">Dactylosporangium darangshiense</name>
    <dbReference type="NCBI Taxonomy" id="579108"/>
    <lineage>
        <taxon>Bacteria</taxon>
        <taxon>Bacillati</taxon>
        <taxon>Actinomycetota</taxon>
        <taxon>Actinomycetes</taxon>
        <taxon>Micromonosporales</taxon>
        <taxon>Micromonosporaceae</taxon>
        <taxon>Dactylosporangium</taxon>
    </lineage>
</organism>
<dbReference type="EMBL" id="BAABAT010000007">
    <property type="protein sequence ID" value="GAA4249478.1"/>
    <property type="molecule type" value="Genomic_DNA"/>
</dbReference>
<feature type="transmembrane region" description="Helical" evidence="1">
    <location>
        <begin position="63"/>
        <end position="81"/>
    </location>
</feature>
<dbReference type="InterPro" id="IPR010390">
    <property type="entry name" value="ABC-2_transporter-like"/>
</dbReference>
<name>A0ABP8D883_9ACTN</name>
<keyword evidence="1" id="KW-1133">Transmembrane helix</keyword>
<accession>A0ABP8D883</accession>